<dbReference type="STRING" id="1569628.A0A316UUH4"/>
<dbReference type="SUPFAM" id="SSF48371">
    <property type="entry name" value="ARM repeat"/>
    <property type="match status" value="1"/>
</dbReference>
<dbReference type="InterPro" id="IPR005043">
    <property type="entry name" value="XPO2_C"/>
</dbReference>
<dbReference type="InterPro" id="IPR013713">
    <property type="entry name" value="XPO2_central"/>
</dbReference>
<dbReference type="PROSITE" id="PS50166">
    <property type="entry name" value="IMPORTIN_B_NT"/>
    <property type="match status" value="1"/>
</dbReference>
<dbReference type="InterPro" id="IPR001494">
    <property type="entry name" value="Importin-beta_N"/>
</dbReference>
<keyword evidence="7" id="KW-0539">Nucleus</keyword>
<evidence type="ECO:0000313" key="9">
    <source>
        <dbReference type="EMBL" id="PWN28956.1"/>
    </source>
</evidence>
<dbReference type="GO" id="GO:0005829">
    <property type="term" value="C:cytosol"/>
    <property type="evidence" value="ECO:0007669"/>
    <property type="project" value="TreeGrafter"/>
</dbReference>
<comment type="similarity">
    <text evidence="3">Belongs to the XPO2/CSE1 family.</text>
</comment>
<dbReference type="RefSeq" id="XP_025363568.1">
    <property type="nucleotide sequence ID" value="XM_025507325.1"/>
</dbReference>
<dbReference type="GeneID" id="37029148"/>
<dbReference type="GO" id="GO:0031267">
    <property type="term" value="F:small GTPase binding"/>
    <property type="evidence" value="ECO:0007669"/>
    <property type="project" value="InterPro"/>
</dbReference>
<evidence type="ECO:0000313" key="10">
    <source>
        <dbReference type="Proteomes" id="UP000245884"/>
    </source>
</evidence>
<evidence type="ECO:0000256" key="4">
    <source>
        <dbReference type="ARBA" id="ARBA00022448"/>
    </source>
</evidence>
<dbReference type="GO" id="GO:0006611">
    <property type="term" value="P:protein export from nucleus"/>
    <property type="evidence" value="ECO:0007669"/>
    <property type="project" value="TreeGrafter"/>
</dbReference>
<dbReference type="SMART" id="SM00913">
    <property type="entry name" value="IBN_N"/>
    <property type="match status" value="1"/>
</dbReference>
<evidence type="ECO:0000256" key="7">
    <source>
        <dbReference type="ARBA" id="ARBA00023242"/>
    </source>
</evidence>
<keyword evidence="10" id="KW-1185">Reference proteome</keyword>
<accession>A0A316UUH4</accession>
<feature type="domain" description="Importin N-terminal" evidence="8">
    <location>
        <begin position="25"/>
        <end position="103"/>
    </location>
</feature>
<dbReference type="Gene3D" id="1.25.10.10">
    <property type="entry name" value="Leucine-rich Repeat Variant"/>
    <property type="match status" value="1"/>
</dbReference>
<dbReference type="OrthoDB" id="3268246at2759"/>
<dbReference type="InterPro" id="IPR011989">
    <property type="entry name" value="ARM-like"/>
</dbReference>
<evidence type="ECO:0000256" key="1">
    <source>
        <dbReference type="ARBA" id="ARBA00004123"/>
    </source>
</evidence>
<evidence type="ECO:0000256" key="6">
    <source>
        <dbReference type="ARBA" id="ARBA00022927"/>
    </source>
</evidence>
<dbReference type="Pfam" id="PF08506">
    <property type="entry name" value="Cse1"/>
    <property type="match status" value="1"/>
</dbReference>
<dbReference type="Pfam" id="PF03378">
    <property type="entry name" value="CAS_CSE1"/>
    <property type="match status" value="1"/>
</dbReference>
<gene>
    <name evidence="9" type="ORF">BDZ90DRAFT_237929</name>
</gene>
<evidence type="ECO:0000256" key="3">
    <source>
        <dbReference type="ARBA" id="ARBA00008669"/>
    </source>
</evidence>
<dbReference type="PANTHER" id="PTHR10997">
    <property type="entry name" value="IMPORTIN-7, 8, 11"/>
    <property type="match status" value="1"/>
</dbReference>
<dbReference type="PANTHER" id="PTHR10997:SF8">
    <property type="entry name" value="EXPORTIN-2"/>
    <property type="match status" value="1"/>
</dbReference>
<dbReference type="AlphaFoldDB" id="A0A316UUH4"/>
<keyword evidence="5" id="KW-0963">Cytoplasm</keyword>
<sequence length="1021" mass="112010">MTDIGQLSSLLEKTLDTNPTNRAGAEQQLTSLSTSNPSHISTLLQIIAAAESPIPIRLAAAIHLKNIIRSRWDADDAHDAGLPVVDEGAKAALRENLLPLLLSLSHLNSPAPLPLRLQLNTSLSLVASHDFPRLWTGLLDDIISNVASPNADLGVVQACFSTLHEVTKSWRGQFRSDKLYEEINFVLGKFAPLWWTGIQATHQALLDPSTPASQFAPLLSILHTYILLFYDLSCQDLPPLFEDNIAPISELLLHWLSYTPESSRLPPNDDDDKPDELTKVRAAVCEAAELYAQRYLDAWEPQVAGFVQAVWEMLGKLEGKTGGKYDGLLSKALSFLSVIVRQPSLRHLFSSAEGGAGVMESLVQRVILPNVGMKESEEEMFEDEPLAWVKREVEGSTETDTPRLSSLAFLRSLLEHFTQEITGIISRYIQTYLEQYTANPPTEWRKKDAAIWLMTGVAAKGSTGRHGVSQASTNSLVDVVDFFSNHIFADLQASEGSVNPILKVDAIRYLHTFRNQLTKEQLLSVLPLLVHHLQSDNVGIATYASIAVESILVIRGPNNSMLFTPEDVQTFAEPTLLALFGKIEAGETPEKVAENEFYMKGVMRVLTTGREQVASKVHSVLLDHLAKIISIIAKNPSNPRFSQFAFESVAALVRYALAADPASIARFEELLFPPFTAILQQEVAEFVPFVFQLLSQLLEARQSQDGQLPASYQSLLPSLLTPTLWQSRGNVPALVRLMQAYLTKASAAMVANNQISPVLGIYQQLIASRINDEFGFELMQTVFETVDESALQPFKSAVMTLMLTRLQNSRTDKFVRGFVGFVASLALIRRKGNTYPEATFQAFDSVQPGLFTQLVQGIIAAEVPKTTARRKPLVVVGLGRLLTESPSMLTSEALAPVWAPLLGALVTLSRDSSIAAKSIEAQQAEADEVYAEEWEEQNTFQAGFSKLAASAPRGTEARDVVAVREVMGADSGKDVGEWLVEQVVKASQRQPGRLQGLLAGMDPKAGQAMQAMLAQKGLNIA</sequence>
<comment type="subcellular location">
    <subcellularLocation>
        <location evidence="2">Cytoplasm</location>
    </subcellularLocation>
    <subcellularLocation>
        <location evidence="1">Nucleus</location>
    </subcellularLocation>
</comment>
<reference evidence="9 10" key="1">
    <citation type="journal article" date="2018" name="Mol. Biol. Evol.">
        <title>Broad Genomic Sampling Reveals a Smut Pathogenic Ancestry of the Fungal Clade Ustilaginomycotina.</title>
        <authorList>
            <person name="Kijpornyongpan T."/>
            <person name="Mondo S.J."/>
            <person name="Barry K."/>
            <person name="Sandor L."/>
            <person name="Lee J."/>
            <person name="Lipzen A."/>
            <person name="Pangilinan J."/>
            <person name="LaButti K."/>
            <person name="Hainaut M."/>
            <person name="Henrissat B."/>
            <person name="Grigoriev I.V."/>
            <person name="Spatafora J.W."/>
            <person name="Aime M.C."/>
        </authorList>
    </citation>
    <scope>NUCLEOTIDE SEQUENCE [LARGE SCALE GENOMIC DNA]</scope>
    <source>
        <strain evidence="9 10">MCA 5214</strain>
    </source>
</reference>
<dbReference type="EMBL" id="KZ819664">
    <property type="protein sequence ID" value="PWN28956.1"/>
    <property type="molecule type" value="Genomic_DNA"/>
</dbReference>
<evidence type="ECO:0000256" key="2">
    <source>
        <dbReference type="ARBA" id="ARBA00004496"/>
    </source>
</evidence>
<protein>
    <submittedName>
        <fullName evidence="9">Cse1-domain-containing protein</fullName>
    </submittedName>
</protein>
<dbReference type="Pfam" id="PF03810">
    <property type="entry name" value="IBN_N"/>
    <property type="match status" value="1"/>
</dbReference>
<organism evidence="9 10">
    <name type="scientific">Jaminaea rosea</name>
    <dbReference type="NCBI Taxonomy" id="1569628"/>
    <lineage>
        <taxon>Eukaryota</taxon>
        <taxon>Fungi</taxon>
        <taxon>Dikarya</taxon>
        <taxon>Basidiomycota</taxon>
        <taxon>Ustilaginomycotina</taxon>
        <taxon>Exobasidiomycetes</taxon>
        <taxon>Microstromatales</taxon>
        <taxon>Microstromatales incertae sedis</taxon>
        <taxon>Jaminaea</taxon>
    </lineage>
</organism>
<evidence type="ECO:0000256" key="5">
    <source>
        <dbReference type="ARBA" id="ARBA00022490"/>
    </source>
</evidence>
<name>A0A316UUH4_9BASI</name>
<dbReference type="GO" id="GO:0006606">
    <property type="term" value="P:protein import into nucleus"/>
    <property type="evidence" value="ECO:0007669"/>
    <property type="project" value="TreeGrafter"/>
</dbReference>
<evidence type="ECO:0000259" key="8">
    <source>
        <dbReference type="PROSITE" id="PS50166"/>
    </source>
</evidence>
<dbReference type="GO" id="GO:0005049">
    <property type="term" value="F:nuclear export signal receptor activity"/>
    <property type="evidence" value="ECO:0007669"/>
    <property type="project" value="TreeGrafter"/>
</dbReference>
<keyword evidence="6" id="KW-0653">Protein transport</keyword>
<dbReference type="InterPro" id="IPR016024">
    <property type="entry name" value="ARM-type_fold"/>
</dbReference>
<dbReference type="Proteomes" id="UP000245884">
    <property type="component" value="Unassembled WGS sequence"/>
</dbReference>
<keyword evidence="4" id="KW-0813">Transport</keyword>
<dbReference type="GO" id="GO:0005635">
    <property type="term" value="C:nuclear envelope"/>
    <property type="evidence" value="ECO:0007669"/>
    <property type="project" value="TreeGrafter"/>
</dbReference>
<proteinExistence type="inferred from homology"/>